<dbReference type="PANTHER" id="PTHR46599:SF3">
    <property type="entry name" value="PIGGYBAC TRANSPOSABLE ELEMENT-DERIVED PROTEIN 4"/>
    <property type="match status" value="1"/>
</dbReference>
<dbReference type="PANTHER" id="PTHR46599">
    <property type="entry name" value="PIGGYBAC TRANSPOSABLE ELEMENT-DERIVED PROTEIN 4"/>
    <property type="match status" value="1"/>
</dbReference>
<accession>A0A1B6MK50</accession>
<sequence>MVGKWWDKQVVTYLSTQFENNMVDFITRRNKTVKKPLAISQYNVYMSGVDRADQLLPYYPCERKTLRWYKKIMIHIIHMMLLNAHNLHNKYEVKMTFYDFKIQVIRALLPPLNMPVETPLQKRMRLNVHVIVKCEEQGPNNRMKRKNCRVCCRTKNAILL</sequence>
<gene>
    <name evidence="2" type="ORF">g.42261</name>
</gene>
<dbReference type="Pfam" id="PF13843">
    <property type="entry name" value="DDE_Tnp_1_7"/>
    <property type="match status" value="1"/>
</dbReference>
<dbReference type="EMBL" id="GEBQ01003649">
    <property type="protein sequence ID" value="JAT36328.1"/>
    <property type="molecule type" value="Transcribed_RNA"/>
</dbReference>
<organism evidence="2">
    <name type="scientific">Graphocephala atropunctata</name>
    <dbReference type="NCBI Taxonomy" id="36148"/>
    <lineage>
        <taxon>Eukaryota</taxon>
        <taxon>Metazoa</taxon>
        <taxon>Ecdysozoa</taxon>
        <taxon>Arthropoda</taxon>
        <taxon>Hexapoda</taxon>
        <taxon>Insecta</taxon>
        <taxon>Pterygota</taxon>
        <taxon>Neoptera</taxon>
        <taxon>Paraneoptera</taxon>
        <taxon>Hemiptera</taxon>
        <taxon>Auchenorrhyncha</taxon>
        <taxon>Membracoidea</taxon>
        <taxon>Cicadellidae</taxon>
        <taxon>Cicadellinae</taxon>
        <taxon>Cicadellini</taxon>
        <taxon>Graphocephala</taxon>
    </lineage>
</organism>
<proteinExistence type="predicted"/>
<dbReference type="InterPro" id="IPR029526">
    <property type="entry name" value="PGBD"/>
</dbReference>
<name>A0A1B6MK50_9HEMI</name>
<reference evidence="2" key="1">
    <citation type="submission" date="2015-11" db="EMBL/GenBank/DDBJ databases">
        <title>De novo transcriptome assembly of four potential Pierce s Disease insect vectors from Arizona vineyards.</title>
        <authorList>
            <person name="Tassone E.E."/>
        </authorList>
    </citation>
    <scope>NUCLEOTIDE SEQUENCE</scope>
</reference>
<dbReference type="AlphaFoldDB" id="A0A1B6MK50"/>
<feature type="domain" description="PiggyBac transposable element-derived protein" evidence="1">
    <location>
        <begin position="1"/>
        <end position="85"/>
    </location>
</feature>
<evidence type="ECO:0000313" key="2">
    <source>
        <dbReference type="EMBL" id="JAT36328.1"/>
    </source>
</evidence>
<evidence type="ECO:0000259" key="1">
    <source>
        <dbReference type="Pfam" id="PF13843"/>
    </source>
</evidence>
<protein>
    <recommendedName>
        <fullName evidence="1">PiggyBac transposable element-derived protein domain-containing protein</fullName>
    </recommendedName>
</protein>